<reference evidence="1 2" key="1">
    <citation type="submission" date="2020-08" db="EMBL/GenBank/DDBJ databases">
        <title>Genomic Encyclopedia of Type Strains, Phase III (KMG-III): the genomes of soil and plant-associated and newly described type strains.</title>
        <authorList>
            <person name="Whitman W."/>
        </authorList>
    </citation>
    <scope>NUCLEOTIDE SEQUENCE [LARGE SCALE GENOMIC DNA]</scope>
    <source>
        <strain evidence="1 2">CECT 7753</strain>
    </source>
</reference>
<gene>
    <name evidence="1" type="ORF">FHS02_002047</name>
</gene>
<dbReference type="EMBL" id="JACHXS010000003">
    <property type="protein sequence ID" value="MBB3221240.1"/>
    <property type="molecule type" value="Genomic_DNA"/>
</dbReference>
<accession>A0A7W5EBF9</accession>
<comment type="caution">
    <text evidence="1">The sequence shown here is derived from an EMBL/GenBank/DDBJ whole genome shotgun (WGS) entry which is preliminary data.</text>
</comment>
<dbReference type="AlphaFoldDB" id="A0A7W5EBF9"/>
<sequence>MDRPPRKPGGKASRRGIGMQCDCILVARDRNRQTCDFVTGRGRGALSIAGRIHAALSRVSPLTVQRLARFTADSRNPSHAIQAGAEEAVRHAVFS</sequence>
<evidence type="ECO:0000313" key="1">
    <source>
        <dbReference type="EMBL" id="MBB3221240.1"/>
    </source>
</evidence>
<organism evidence="1 2">
    <name type="scientific">Pseudoduganella umbonata</name>
    <dbReference type="NCBI Taxonomy" id="864828"/>
    <lineage>
        <taxon>Bacteria</taxon>
        <taxon>Pseudomonadati</taxon>
        <taxon>Pseudomonadota</taxon>
        <taxon>Betaproteobacteria</taxon>
        <taxon>Burkholderiales</taxon>
        <taxon>Oxalobacteraceae</taxon>
        <taxon>Telluria group</taxon>
        <taxon>Pseudoduganella</taxon>
    </lineage>
</organism>
<name>A0A7W5EBF9_9BURK</name>
<dbReference type="Proteomes" id="UP000584325">
    <property type="component" value="Unassembled WGS sequence"/>
</dbReference>
<evidence type="ECO:0000313" key="2">
    <source>
        <dbReference type="Proteomes" id="UP000584325"/>
    </source>
</evidence>
<dbReference type="RefSeq" id="WP_175424760.1">
    <property type="nucleotide sequence ID" value="NZ_CP040017.1"/>
</dbReference>
<proteinExistence type="predicted"/>
<protein>
    <submittedName>
        <fullName evidence="1">Uncharacterized protein</fullName>
    </submittedName>
</protein>